<evidence type="ECO:0000313" key="1">
    <source>
        <dbReference type="EMBL" id="KAF9484685.1"/>
    </source>
</evidence>
<dbReference type="AlphaFoldDB" id="A0A9P5ZD17"/>
<reference evidence="1" key="1">
    <citation type="submission" date="2020-11" db="EMBL/GenBank/DDBJ databases">
        <authorList>
            <consortium name="DOE Joint Genome Institute"/>
            <person name="Ahrendt S."/>
            <person name="Riley R."/>
            <person name="Andreopoulos W."/>
            <person name="Labutti K."/>
            <person name="Pangilinan J."/>
            <person name="Ruiz-Duenas F.J."/>
            <person name="Barrasa J.M."/>
            <person name="Sanchez-Garcia M."/>
            <person name="Camarero S."/>
            <person name="Miyauchi S."/>
            <person name="Serrano A."/>
            <person name="Linde D."/>
            <person name="Babiker R."/>
            <person name="Drula E."/>
            <person name="Ayuso-Fernandez I."/>
            <person name="Pacheco R."/>
            <person name="Padilla G."/>
            <person name="Ferreira P."/>
            <person name="Barriuso J."/>
            <person name="Kellner H."/>
            <person name="Castanera R."/>
            <person name="Alfaro M."/>
            <person name="Ramirez L."/>
            <person name="Pisabarro A.G."/>
            <person name="Kuo A."/>
            <person name="Tritt A."/>
            <person name="Lipzen A."/>
            <person name="He G."/>
            <person name="Yan M."/>
            <person name="Ng V."/>
            <person name="Cullen D."/>
            <person name="Martin F."/>
            <person name="Rosso M.-N."/>
            <person name="Henrissat B."/>
            <person name="Hibbett D."/>
            <person name="Martinez A.T."/>
            <person name="Grigoriev I.V."/>
        </authorList>
    </citation>
    <scope>NUCLEOTIDE SEQUENCE</scope>
    <source>
        <strain evidence="1">CIRM-BRFM 674</strain>
    </source>
</reference>
<proteinExistence type="predicted"/>
<evidence type="ECO:0000313" key="2">
    <source>
        <dbReference type="Proteomes" id="UP000807469"/>
    </source>
</evidence>
<organism evidence="1 2">
    <name type="scientific">Pholiota conissans</name>
    <dbReference type="NCBI Taxonomy" id="109636"/>
    <lineage>
        <taxon>Eukaryota</taxon>
        <taxon>Fungi</taxon>
        <taxon>Dikarya</taxon>
        <taxon>Basidiomycota</taxon>
        <taxon>Agaricomycotina</taxon>
        <taxon>Agaricomycetes</taxon>
        <taxon>Agaricomycetidae</taxon>
        <taxon>Agaricales</taxon>
        <taxon>Agaricineae</taxon>
        <taxon>Strophariaceae</taxon>
        <taxon>Pholiota</taxon>
    </lineage>
</organism>
<gene>
    <name evidence="1" type="ORF">BDN70DRAFT_890765</name>
</gene>
<accession>A0A9P5ZD17</accession>
<keyword evidence="2" id="KW-1185">Reference proteome</keyword>
<protein>
    <submittedName>
        <fullName evidence="1">Uncharacterized protein</fullName>
    </submittedName>
</protein>
<dbReference type="Proteomes" id="UP000807469">
    <property type="component" value="Unassembled WGS sequence"/>
</dbReference>
<dbReference type="EMBL" id="MU155141">
    <property type="protein sequence ID" value="KAF9484685.1"/>
    <property type="molecule type" value="Genomic_DNA"/>
</dbReference>
<comment type="caution">
    <text evidence="1">The sequence shown here is derived from an EMBL/GenBank/DDBJ whole genome shotgun (WGS) entry which is preliminary data.</text>
</comment>
<name>A0A9P5ZD17_9AGAR</name>
<sequence>MVHARLRRASIRRNTHMRDITGGVVQTTAAMIDCCWALLRIAPFAVDISSQERLSWTDLTDNLPTPRHIRASKQGLEQQGSPWKARIASLNYYVEQWEILSTRFEDGKIKAVLARKLEDKVGSGPMHVSDIVGQTDGENRRGYDGLFRAPKKDVAKKEDIDEADVLAEGCGRAEAKIRSAADIFDEVLNTISRARAQKPAKVEARWIDQQRFRNNSTGKAPSTSPVDIMHDDICTHPTVKPRCVRVRQRPARMRVLGQLGLEGMRQGLHYATRLRTVRWILGYPASCGSVGGGV</sequence>